<keyword evidence="4" id="KW-1185">Reference proteome</keyword>
<sequence>MTTASRPAPQRYHVFIRASADQIWDAITEPELSSRYLYGARVETTGEIGSPFRYHSPDRSALWGDETVLDADPPHRLVVGYRGLYDPDLAAEQSSRVTWHIEPDQDRICLLTVMHDHLEESPKTAARVAGTGWMRVLSGLKTLLETGQPLNA</sequence>
<dbReference type="Pfam" id="PF08327">
    <property type="entry name" value="AHSA1"/>
    <property type="match status" value="1"/>
</dbReference>
<protein>
    <submittedName>
        <fullName evidence="3">SRPBCC domain-containing protein</fullName>
    </submittedName>
</protein>
<proteinExistence type="inferred from homology"/>
<gene>
    <name evidence="3" type="ORF">GCM10022403_099200</name>
</gene>
<feature type="domain" description="Activator of Hsp90 ATPase homologue 1/2-like C-terminal" evidence="2">
    <location>
        <begin position="18"/>
        <end position="145"/>
    </location>
</feature>
<dbReference type="InterPro" id="IPR013538">
    <property type="entry name" value="ASHA1/2-like_C"/>
</dbReference>
<comment type="similarity">
    <text evidence="1">Belongs to the AHA1 family.</text>
</comment>
<dbReference type="Gene3D" id="3.30.530.20">
    <property type="match status" value="1"/>
</dbReference>
<evidence type="ECO:0000259" key="2">
    <source>
        <dbReference type="Pfam" id="PF08327"/>
    </source>
</evidence>
<reference evidence="4" key="1">
    <citation type="journal article" date="2019" name="Int. J. Syst. Evol. Microbiol.">
        <title>The Global Catalogue of Microorganisms (GCM) 10K type strain sequencing project: providing services to taxonomists for standard genome sequencing and annotation.</title>
        <authorList>
            <consortium name="The Broad Institute Genomics Platform"/>
            <consortium name="The Broad Institute Genome Sequencing Center for Infectious Disease"/>
            <person name="Wu L."/>
            <person name="Ma J."/>
        </authorList>
    </citation>
    <scope>NUCLEOTIDE SEQUENCE [LARGE SCALE GENOMIC DNA]</scope>
    <source>
        <strain evidence="4">JCM 17138</strain>
    </source>
</reference>
<evidence type="ECO:0000313" key="4">
    <source>
        <dbReference type="Proteomes" id="UP001501009"/>
    </source>
</evidence>
<dbReference type="SUPFAM" id="SSF55961">
    <property type="entry name" value="Bet v1-like"/>
    <property type="match status" value="1"/>
</dbReference>
<name>A0ABP7JS10_9ACTN</name>
<evidence type="ECO:0000313" key="3">
    <source>
        <dbReference type="EMBL" id="GAA3851943.1"/>
    </source>
</evidence>
<accession>A0ABP7JS10</accession>
<organism evidence="3 4">
    <name type="scientific">Streptomyces coacervatus</name>
    <dbReference type="NCBI Taxonomy" id="647381"/>
    <lineage>
        <taxon>Bacteria</taxon>
        <taxon>Bacillati</taxon>
        <taxon>Actinomycetota</taxon>
        <taxon>Actinomycetes</taxon>
        <taxon>Kitasatosporales</taxon>
        <taxon>Streptomycetaceae</taxon>
        <taxon>Streptomyces</taxon>
    </lineage>
</organism>
<dbReference type="RefSeq" id="WP_275768273.1">
    <property type="nucleotide sequence ID" value="NZ_BAABDE010000052.1"/>
</dbReference>
<dbReference type="Proteomes" id="UP001501009">
    <property type="component" value="Unassembled WGS sequence"/>
</dbReference>
<comment type="caution">
    <text evidence="3">The sequence shown here is derived from an EMBL/GenBank/DDBJ whole genome shotgun (WGS) entry which is preliminary data.</text>
</comment>
<dbReference type="InterPro" id="IPR023393">
    <property type="entry name" value="START-like_dom_sf"/>
</dbReference>
<evidence type="ECO:0000256" key="1">
    <source>
        <dbReference type="ARBA" id="ARBA00006817"/>
    </source>
</evidence>
<dbReference type="EMBL" id="BAABDE010000052">
    <property type="protein sequence ID" value="GAA3851943.1"/>
    <property type="molecule type" value="Genomic_DNA"/>
</dbReference>